<reference evidence="10" key="1">
    <citation type="submission" date="2021-02" db="EMBL/GenBank/DDBJ databases">
        <authorList>
            <person name="Dougan E. K."/>
            <person name="Rhodes N."/>
            <person name="Thang M."/>
            <person name="Chan C."/>
        </authorList>
    </citation>
    <scope>NUCLEOTIDE SEQUENCE</scope>
</reference>
<dbReference type="InterPro" id="IPR045024">
    <property type="entry name" value="NDH-2"/>
</dbReference>
<evidence type="ECO:0000256" key="8">
    <source>
        <dbReference type="ARBA" id="ARBA00049010"/>
    </source>
</evidence>
<proteinExistence type="inferred from homology"/>
<keyword evidence="4" id="KW-0274">FAD</keyword>
<keyword evidence="5" id="KW-0560">Oxidoreductase</keyword>
<dbReference type="SUPFAM" id="SSF51905">
    <property type="entry name" value="FAD/NAD(P)-binding domain"/>
    <property type="match status" value="2"/>
</dbReference>
<comment type="caution">
    <text evidence="10">The sequence shown here is derived from an EMBL/GenBank/DDBJ whole genome shotgun (WGS) entry which is preliminary data.</text>
</comment>
<evidence type="ECO:0000256" key="5">
    <source>
        <dbReference type="ARBA" id="ARBA00023002"/>
    </source>
</evidence>
<dbReference type="GO" id="GO:0005739">
    <property type="term" value="C:mitochondrion"/>
    <property type="evidence" value="ECO:0007669"/>
    <property type="project" value="TreeGrafter"/>
</dbReference>
<name>A0A813CH11_9DINO</name>
<dbReference type="Gene3D" id="3.50.50.100">
    <property type="match status" value="2"/>
</dbReference>
<evidence type="ECO:0000256" key="7">
    <source>
        <dbReference type="ARBA" id="ARBA00047599"/>
    </source>
</evidence>
<evidence type="ECO:0000256" key="6">
    <source>
        <dbReference type="ARBA" id="ARBA00023027"/>
    </source>
</evidence>
<evidence type="ECO:0000313" key="10">
    <source>
        <dbReference type="EMBL" id="CAE7942274.1"/>
    </source>
</evidence>
<dbReference type="Proteomes" id="UP000601435">
    <property type="component" value="Unassembled WGS sequence"/>
</dbReference>
<evidence type="ECO:0000259" key="9">
    <source>
        <dbReference type="Pfam" id="PF07992"/>
    </source>
</evidence>
<dbReference type="InterPro" id="IPR036188">
    <property type="entry name" value="FAD/NAD-bd_sf"/>
</dbReference>
<dbReference type="PANTHER" id="PTHR43706">
    <property type="entry name" value="NADH DEHYDROGENASE"/>
    <property type="match status" value="1"/>
</dbReference>
<sequence>MLMLAFAQSPQPRLADAVPVSVLRSPPHAEAPLGAGKTEQRTLLAGSTCALAVAAQCRARVKCKSRKTFKVVCRDQALPQSDNDVGLFTSGAVFDQPPKAKSDVQPAMQHPSGKRLKVIVLGSGWGAASFLNALSQQEAQMYDITVVSMRNFFLYTPLLPTCTMGSIEERSIVTPIREMAYGKADFLEARCEAIDPESKKIRCSRAIRPKVSSSSDYHRFPEKQAEQRHVFELDYDMLVYAVGAETADFNIPGVRQHTFFFKELRDARNVRSRISDLFEEASLPSISEEDRKALLNFIVIGGGPTGVEIAADLADFVEEDCRRLYPKLCDQVSISLVNMEDHLLSTYSRDISIKSLEIFEQKGVEVLNGWRVTEVTADKVKMTDRHANLKELPHGCVIWAAGVKPNKLTGQVKASLCEVLKGRQDDKANYVQSRVRGHPQFEAYADYLEEAVSDDLTDTFAEMTKMFGKKVWKEQVAWQRTYSLGQRVTERIKKRNAQEIEQDLDEAEVLQRDYITLEGFKDLLKIIHKTLETFPPTAQVAAQQGQYLAKVFASGLIHGDRESYRAFRDEHEPFTYFHKGTLAYLGSDHAAFDLPILGPVSGPLAGVAWK</sequence>
<comment type="catalytic activity">
    <reaction evidence="7">
        <text>a quinone + NADH + H(+) = a quinol + NAD(+)</text>
        <dbReference type="Rhea" id="RHEA:46160"/>
        <dbReference type="ChEBI" id="CHEBI:15378"/>
        <dbReference type="ChEBI" id="CHEBI:24646"/>
        <dbReference type="ChEBI" id="CHEBI:57540"/>
        <dbReference type="ChEBI" id="CHEBI:57945"/>
        <dbReference type="ChEBI" id="CHEBI:132124"/>
        <dbReference type="EC" id="1.6.5.9"/>
    </reaction>
</comment>
<feature type="non-terminal residue" evidence="10">
    <location>
        <position position="1"/>
    </location>
</feature>
<dbReference type="GO" id="GO:0050136">
    <property type="term" value="F:NADH dehydrogenase (quinone) (non-electrogenic) activity"/>
    <property type="evidence" value="ECO:0007669"/>
    <property type="project" value="UniProtKB-EC"/>
</dbReference>
<dbReference type="EMBL" id="CAJNJA010096153">
    <property type="protein sequence ID" value="CAE7942274.1"/>
    <property type="molecule type" value="Genomic_DNA"/>
</dbReference>
<feature type="domain" description="FAD/NAD(P)-binding" evidence="9">
    <location>
        <begin position="117"/>
        <end position="413"/>
    </location>
</feature>
<dbReference type="AlphaFoldDB" id="A0A813CH11"/>
<evidence type="ECO:0000256" key="4">
    <source>
        <dbReference type="ARBA" id="ARBA00022827"/>
    </source>
</evidence>
<keyword evidence="6" id="KW-0520">NAD</keyword>
<organism evidence="10 11">
    <name type="scientific">Symbiodinium necroappetens</name>
    <dbReference type="NCBI Taxonomy" id="1628268"/>
    <lineage>
        <taxon>Eukaryota</taxon>
        <taxon>Sar</taxon>
        <taxon>Alveolata</taxon>
        <taxon>Dinophyceae</taxon>
        <taxon>Suessiales</taxon>
        <taxon>Symbiodiniaceae</taxon>
        <taxon>Symbiodinium</taxon>
    </lineage>
</organism>
<dbReference type="Pfam" id="PF07992">
    <property type="entry name" value="Pyr_redox_2"/>
    <property type="match status" value="1"/>
</dbReference>
<dbReference type="InterPro" id="IPR023753">
    <property type="entry name" value="FAD/NAD-binding_dom"/>
</dbReference>
<dbReference type="PRINTS" id="PR00368">
    <property type="entry name" value="FADPNR"/>
</dbReference>
<gene>
    <name evidence="10" type="primary">NDB1</name>
    <name evidence="10" type="ORF">SNEC2469_LOCUS34597</name>
</gene>
<comment type="similarity">
    <text evidence="1">Belongs to the NADH dehydrogenase family.</text>
</comment>
<protein>
    <recommendedName>
        <fullName evidence="2">NADH:ubiquinone reductase (non-electrogenic)</fullName>
        <ecNumber evidence="2">1.6.5.9</ecNumber>
    </recommendedName>
</protein>
<dbReference type="PANTHER" id="PTHR43706:SF47">
    <property type="entry name" value="EXTERNAL NADH-UBIQUINONE OXIDOREDUCTASE 1, MITOCHONDRIAL-RELATED"/>
    <property type="match status" value="1"/>
</dbReference>
<evidence type="ECO:0000313" key="11">
    <source>
        <dbReference type="Proteomes" id="UP000601435"/>
    </source>
</evidence>
<accession>A0A813CH11</accession>
<dbReference type="OrthoDB" id="3244603at2759"/>
<dbReference type="EC" id="1.6.5.9" evidence="2"/>
<evidence type="ECO:0000256" key="3">
    <source>
        <dbReference type="ARBA" id="ARBA00022630"/>
    </source>
</evidence>
<evidence type="ECO:0000256" key="2">
    <source>
        <dbReference type="ARBA" id="ARBA00012637"/>
    </source>
</evidence>
<keyword evidence="11" id="KW-1185">Reference proteome</keyword>
<comment type="catalytic activity">
    <reaction evidence="8">
        <text>a ubiquinone + NADH + H(+) = a ubiquinol + NAD(+)</text>
        <dbReference type="Rhea" id="RHEA:23152"/>
        <dbReference type="Rhea" id="RHEA-COMP:9565"/>
        <dbReference type="Rhea" id="RHEA-COMP:9566"/>
        <dbReference type="ChEBI" id="CHEBI:15378"/>
        <dbReference type="ChEBI" id="CHEBI:16389"/>
        <dbReference type="ChEBI" id="CHEBI:17976"/>
        <dbReference type="ChEBI" id="CHEBI:57540"/>
        <dbReference type="ChEBI" id="CHEBI:57945"/>
    </reaction>
</comment>
<keyword evidence="3" id="KW-0285">Flavoprotein</keyword>
<evidence type="ECO:0000256" key="1">
    <source>
        <dbReference type="ARBA" id="ARBA00005272"/>
    </source>
</evidence>